<protein>
    <submittedName>
        <fullName evidence="2">Uncharacterized protein</fullName>
    </submittedName>
</protein>
<keyword evidence="3" id="KW-1185">Reference proteome</keyword>
<gene>
    <name evidence="2" type="ORF">RFI_14819</name>
</gene>
<name>X6N9I2_RETFI</name>
<organism evidence="2 3">
    <name type="scientific">Reticulomyxa filosa</name>
    <dbReference type="NCBI Taxonomy" id="46433"/>
    <lineage>
        <taxon>Eukaryota</taxon>
        <taxon>Sar</taxon>
        <taxon>Rhizaria</taxon>
        <taxon>Retaria</taxon>
        <taxon>Foraminifera</taxon>
        <taxon>Monothalamids</taxon>
        <taxon>Reticulomyxidae</taxon>
        <taxon>Reticulomyxa</taxon>
    </lineage>
</organism>
<reference evidence="2 3" key="1">
    <citation type="journal article" date="2013" name="Curr. Biol.">
        <title>The Genome of the Foraminiferan Reticulomyxa filosa.</title>
        <authorList>
            <person name="Glockner G."/>
            <person name="Hulsmann N."/>
            <person name="Schleicher M."/>
            <person name="Noegel A.A."/>
            <person name="Eichinger L."/>
            <person name="Gallinger C."/>
            <person name="Pawlowski J."/>
            <person name="Sierra R."/>
            <person name="Euteneuer U."/>
            <person name="Pillet L."/>
            <person name="Moustafa A."/>
            <person name="Platzer M."/>
            <person name="Groth M."/>
            <person name="Szafranski K."/>
            <person name="Schliwa M."/>
        </authorList>
    </citation>
    <scope>NUCLEOTIDE SEQUENCE [LARGE SCALE GENOMIC DNA]</scope>
</reference>
<accession>X6N9I2</accession>
<comment type="caution">
    <text evidence="2">The sequence shown here is derived from an EMBL/GenBank/DDBJ whole genome shotgun (WGS) entry which is preliminary data.</text>
</comment>
<sequence>MSGNHSVELDSLQTAELIQFTNELSSDLKLQWNELKRAQSDIKDTKIKQRYEEQTIVSRLLETIEKLKHHIKVQQSVPKKKKKGEGGGEKGHIHYKKKKKKLNYYCDIIERQNVQLQQMQTSKYEMDEYHSNNINNNGNDEGIKITEAKDGKQFLNSKYFQMKHLVQPEMSHRSKNQAKLNFFFFY</sequence>
<dbReference type="Proteomes" id="UP000023152">
    <property type="component" value="Unassembled WGS sequence"/>
</dbReference>
<evidence type="ECO:0000313" key="2">
    <source>
        <dbReference type="EMBL" id="ETO22379.1"/>
    </source>
</evidence>
<dbReference type="AlphaFoldDB" id="X6N9I2"/>
<evidence type="ECO:0000256" key="1">
    <source>
        <dbReference type="SAM" id="MobiDB-lite"/>
    </source>
</evidence>
<evidence type="ECO:0000313" key="3">
    <source>
        <dbReference type="Proteomes" id="UP000023152"/>
    </source>
</evidence>
<feature type="region of interest" description="Disordered" evidence="1">
    <location>
        <begin position="73"/>
        <end position="93"/>
    </location>
</feature>
<proteinExistence type="predicted"/>
<dbReference type="EMBL" id="ASPP01010789">
    <property type="protein sequence ID" value="ETO22379.1"/>
    <property type="molecule type" value="Genomic_DNA"/>
</dbReference>
<feature type="compositionally biased region" description="Basic residues" evidence="1">
    <location>
        <begin position="73"/>
        <end position="83"/>
    </location>
</feature>